<reference evidence="2" key="1">
    <citation type="submission" date="2016-03" db="EMBL/GenBank/DDBJ databases">
        <authorList>
            <person name="Guldener U."/>
        </authorList>
    </citation>
    <scope>NUCLEOTIDE SEQUENCE [LARGE SCALE GENOMIC DNA]</scope>
    <source>
        <strain evidence="2">04CH-RAC-A.6.1</strain>
    </source>
</reference>
<dbReference type="EMBL" id="FJUX01000006">
    <property type="protein sequence ID" value="CZS90737.1"/>
    <property type="molecule type" value="Genomic_DNA"/>
</dbReference>
<keyword evidence="2" id="KW-1185">Reference proteome</keyword>
<proteinExistence type="predicted"/>
<gene>
    <name evidence="1" type="ORF">RAG0_01669</name>
</gene>
<organism evidence="1 2">
    <name type="scientific">Rhynchosporium agropyri</name>
    <dbReference type="NCBI Taxonomy" id="914238"/>
    <lineage>
        <taxon>Eukaryota</taxon>
        <taxon>Fungi</taxon>
        <taxon>Dikarya</taxon>
        <taxon>Ascomycota</taxon>
        <taxon>Pezizomycotina</taxon>
        <taxon>Leotiomycetes</taxon>
        <taxon>Helotiales</taxon>
        <taxon>Ploettnerulaceae</taxon>
        <taxon>Rhynchosporium</taxon>
    </lineage>
</organism>
<evidence type="ECO:0000313" key="2">
    <source>
        <dbReference type="Proteomes" id="UP000178912"/>
    </source>
</evidence>
<dbReference type="Proteomes" id="UP000178912">
    <property type="component" value="Unassembled WGS sequence"/>
</dbReference>
<dbReference type="AlphaFoldDB" id="A0A1E1JXY9"/>
<sequence length="110" mass="12948">MGVVRHLFEMLPRILATNQQNSTATHLAPFRSESKLRLFQQQEKRFQFFSPLPNIRIMIYTQSVSHPSIHLCFFQLPKPRATQLLPFAEHPRNYHLKVSNARRVLKSHEA</sequence>
<accession>A0A1E1JXY9</accession>
<protein>
    <submittedName>
        <fullName evidence="1">Uncharacterized protein</fullName>
    </submittedName>
</protein>
<name>A0A1E1JXY9_9HELO</name>
<evidence type="ECO:0000313" key="1">
    <source>
        <dbReference type="EMBL" id="CZS90737.1"/>
    </source>
</evidence>